<dbReference type="InterPro" id="IPR050739">
    <property type="entry name" value="MFP"/>
</dbReference>
<gene>
    <name evidence="5" type="ORF">LK996_00925</name>
</gene>
<keyword evidence="2" id="KW-0732">Signal</keyword>
<feature type="signal peptide" evidence="2">
    <location>
        <begin position="1"/>
        <end position="22"/>
    </location>
</feature>
<dbReference type="Gene3D" id="1.10.287.470">
    <property type="entry name" value="Helix hairpin bin"/>
    <property type="match status" value="1"/>
</dbReference>
<dbReference type="Pfam" id="PF25963">
    <property type="entry name" value="Beta-barrel_AAEA"/>
    <property type="match status" value="1"/>
</dbReference>
<comment type="similarity">
    <text evidence="1">Belongs to the membrane fusion protein (MFP) (TC 8.A.1) family.</text>
</comment>
<evidence type="ECO:0000259" key="4">
    <source>
        <dbReference type="Pfam" id="PF25963"/>
    </source>
</evidence>
<feature type="domain" description="Multidrug resistance protein MdtA-like barrel-sandwich hybrid" evidence="3">
    <location>
        <begin position="49"/>
        <end position="244"/>
    </location>
</feature>
<dbReference type="PANTHER" id="PTHR30386">
    <property type="entry name" value="MEMBRANE FUSION SUBUNIT OF EMRAB-TOLC MULTIDRUG EFFLUX PUMP"/>
    <property type="match status" value="1"/>
</dbReference>
<evidence type="ECO:0000313" key="6">
    <source>
        <dbReference type="Proteomes" id="UP001165293"/>
    </source>
</evidence>
<comment type="caution">
    <text evidence="5">The sequence shown here is derived from an EMBL/GenBank/DDBJ whole genome shotgun (WGS) entry which is preliminary data.</text>
</comment>
<dbReference type="Gene3D" id="2.40.30.170">
    <property type="match status" value="1"/>
</dbReference>
<accession>A0ABS8JDG3</accession>
<name>A0ABS8JDG3_9GAMM</name>
<feature type="domain" description="p-hydroxybenzoic acid efflux pump subunit AaeA-like beta-barrel" evidence="4">
    <location>
        <begin position="248"/>
        <end position="340"/>
    </location>
</feature>
<reference evidence="5" key="1">
    <citation type="submission" date="2021-10" db="EMBL/GenBank/DDBJ databases">
        <authorList>
            <person name="Lyu M."/>
            <person name="Wang X."/>
            <person name="Meng X."/>
            <person name="Xu K."/>
        </authorList>
    </citation>
    <scope>NUCLEOTIDE SEQUENCE</scope>
    <source>
        <strain evidence="5">A6</strain>
    </source>
</reference>
<dbReference type="InterPro" id="IPR058634">
    <property type="entry name" value="AaeA-lik-b-barrel"/>
</dbReference>
<organism evidence="5 6">
    <name type="scientific">Noviluteimonas lactosilytica</name>
    <dbReference type="NCBI Taxonomy" id="2888523"/>
    <lineage>
        <taxon>Bacteria</taxon>
        <taxon>Pseudomonadati</taxon>
        <taxon>Pseudomonadota</taxon>
        <taxon>Gammaproteobacteria</taxon>
        <taxon>Lysobacterales</taxon>
        <taxon>Lysobacteraceae</taxon>
        <taxon>Noviluteimonas</taxon>
    </lineage>
</organism>
<dbReference type="PRINTS" id="PR01490">
    <property type="entry name" value="RTXTOXIND"/>
</dbReference>
<dbReference type="Pfam" id="PF25917">
    <property type="entry name" value="BSH_RND"/>
    <property type="match status" value="1"/>
</dbReference>
<dbReference type="PANTHER" id="PTHR30386:SF24">
    <property type="entry name" value="MULTIDRUG RESISTANCE EFFLUX PUMP"/>
    <property type="match status" value="1"/>
</dbReference>
<protein>
    <submittedName>
        <fullName evidence="5">HlyD family secretion protein</fullName>
    </submittedName>
</protein>
<evidence type="ECO:0000256" key="2">
    <source>
        <dbReference type="SAM" id="SignalP"/>
    </source>
</evidence>
<sequence length="342" mass="36219">MILRNASLVGILIAGTVTAAFAAGLLPGSIVQGWDRHYTDDAYVRGDITQISPKVSGHIVAVAVRDNQPVKAGDVLFRIDDRDYRARLQQAEAALAARRAAIGNLDAQVRLQGAAIRQARASVNEALAESGRTQRDAARGRELVGDQLIAASQFDQLESAAQAASSRAAEMDAALAFARQRTGVLESQRPQLEADIQAAQAAVSLAALDVESTVVRAPVDGRVSERQARVGQFVRAGTQLIALVPTHLWVVANFKETQLEGMRAGDKVDIAIDAVPGTTFRGELESLSPASGAQFALLPPDNATGNFTRIVQRVPVRIALKDGAPALGALRPGMSATVRVRD</sequence>
<evidence type="ECO:0000256" key="1">
    <source>
        <dbReference type="ARBA" id="ARBA00009477"/>
    </source>
</evidence>
<proteinExistence type="inferred from homology"/>
<evidence type="ECO:0000313" key="5">
    <source>
        <dbReference type="EMBL" id="MCC8361647.1"/>
    </source>
</evidence>
<dbReference type="RefSeq" id="WP_230525301.1">
    <property type="nucleotide sequence ID" value="NZ_JAJGAK010000001.1"/>
</dbReference>
<dbReference type="InterPro" id="IPR058625">
    <property type="entry name" value="MdtA-like_BSH"/>
</dbReference>
<dbReference type="SUPFAM" id="SSF111369">
    <property type="entry name" value="HlyD-like secretion proteins"/>
    <property type="match status" value="2"/>
</dbReference>
<dbReference type="Proteomes" id="UP001165293">
    <property type="component" value="Unassembled WGS sequence"/>
</dbReference>
<dbReference type="EMBL" id="JAJGAK010000001">
    <property type="protein sequence ID" value="MCC8361647.1"/>
    <property type="molecule type" value="Genomic_DNA"/>
</dbReference>
<dbReference type="Gene3D" id="2.40.50.100">
    <property type="match status" value="1"/>
</dbReference>
<feature type="chain" id="PRO_5045090390" evidence="2">
    <location>
        <begin position="23"/>
        <end position="342"/>
    </location>
</feature>
<evidence type="ECO:0000259" key="3">
    <source>
        <dbReference type="Pfam" id="PF25917"/>
    </source>
</evidence>
<keyword evidence="6" id="KW-1185">Reference proteome</keyword>